<protein>
    <submittedName>
        <fullName evidence="2">Uncharacterized protein</fullName>
    </submittedName>
</protein>
<accession>A0AAP2Z8V2</accession>
<feature type="compositionally biased region" description="Basic and acidic residues" evidence="1">
    <location>
        <begin position="205"/>
        <end position="215"/>
    </location>
</feature>
<feature type="region of interest" description="Disordered" evidence="1">
    <location>
        <begin position="205"/>
        <end position="313"/>
    </location>
</feature>
<gene>
    <name evidence="2" type="ORF">OB919_12090</name>
</gene>
<reference evidence="2 3" key="1">
    <citation type="submission" date="2022-09" db="EMBL/GenBank/DDBJ databases">
        <title>Enrichment on poylsaccharides allowed isolation of novel metabolic and taxonomic groups of Haloarchaea.</title>
        <authorList>
            <person name="Sorokin D.Y."/>
            <person name="Elcheninov A.G."/>
            <person name="Khizhniak T.V."/>
            <person name="Kolganova T.V."/>
            <person name="Kublanov I.V."/>
        </authorList>
    </citation>
    <scope>NUCLEOTIDE SEQUENCE [LARGE SCALE GENOMIC DNA]</scope>
    <source>
        <strain evidence="2 3">AArc-curdl1</strain>
    </source>
</reference>
<comment type="caution">
    <text evidence="2">The sequence shown here is derived from an EMBL/GenBank/DDBJ whole genome shotgun (WGS) entry which is preliminary data.</text>
</comment>
<dbReference type="Proteomes" id="UP001321047">
    <property type="component" value="Unassembled WGS sequence"/>
</dbReference>
<dbReference type="RefSeq" id="WP_342809041.1">
    <property type="nucleotide sequence ID" value="NZ_JAOPJZ010000009.1"/>
</dbReference>
<name>A0AAP2Z8V2_9EURY</name>
<sequence length="430" mass="46529">MPADSLFTFAERTRSRLEGYPPQSLSETRAIVDSLLRALEWSPYVDTRTNVTVEGTFLEYVCLVDDVPALVVAVEAVADDLEGERLDALGGILTMTGIDRAIYTNGRDVVLLAGTDSIDHYSGSLLADTTLEYLEDLYGKTAIESHLARHSRRDVARKLALERESLEAALTRELLDVTGDSYHHEVSAAVTQLLDHLLESFADSQREGSHLESRDSNTSSVAHEPDEETAGVHADEGACAEPSTASGNLEVAEMDTDDDPDHTSAVSTLEFDDDETDPVSTAGADEQETDHATDAESEGQEPESADEPKTEASETEYVARFFSDRGSIGAVGHSDSGEALAHAAEFLFERGLSGIRLPWSPDADDSSEHDGGSEFMIVGRDDAGRLPDYRTLPNGTHINTSGTATDHARRLEALAARAGYRVMLTGDWHS</sequence>
<keyword evidence="3" id="KW-1185">Reference proteome</keyword>
<organism evidence="2 3">
    <name type="scientific">Natronosalvus hydrolyticus</name>
    <dbReference type="NCBI Taxonomy" id="2979988"/>
    <lineage>
        <taxon>Archaea</taxon>
        <taxon>Methanobacteriati</taxon>
        <taxon>Methanobacteriota</taxon>
        <taxon>Stenosarchaea group</taxon>
        <taxon>Halobacteria</taxon>
        <taxon>Halobacteriales</taxon>
        <taxon>Natrialbaceae</taxon>
        <taxon>Natronosalvus</taxon>
    </lineage>
</organism>
<evidence type="ECO:0000313" key="3">
    <source>
        <dbReference type="Proteomes" id="UP001321047"/>
    </source>
</evidence>
<proteinExistence type="predicted"/>
<evidence type="ECO:0000256" key="1">
    <source>
        <dbReference type="SAM" id="MobiDB-lite"/>
    </source>
</evidence>
<dbReference type="EMBL" id="JAOPJZ010000009">
    <property type="protein sequence ID" value="MCU4752706.1"/>
    <property type="molecule type" value="Genomic_DNA"/>
</dbReference>
<dbReference type="AlphaFoldDB" id="A0AAP2Z8V2"/>
<feature type="compositionally biased region" description="Acidic residues" evidence="1">
    <location>
        <begin position="295"/>
        <end position="305"/>
    </location>
</feature>
<evidence type="ECO:0000313" key="2">
    <source>
        <dbReference type="EMBL" id="MCU4752706.1"/>
    </source>
</evidence>